<dbReference type="EMBL" id="QVTE01000015">
    <property type="protein sequence ID" value="RFU70597.1"/>
    <property type="molecule type" value="Genomic_DNA"/>
</dbReference>
<feature type="transmembrane region" description="Helical" evidence="1">
    <location>
        <begin position="94"/>
        <end position="112"/>
    </location>
</feature>
<keyword evidence="1" id="KW-1133">Transmembrane helix</keyword>
<evidence type="ECO:0000313" key="3">
    <source>
        <dbReference type="Proteomes" id="UP000264541"/>
    </source>
</evidence>
<dbReference type="Proteomes" id="UP000264541">
    <property type="component" value="Unassembled WGS sequence"/>
</dbReference>
<accession>A0A372LRQ4</accession>
<sequence length="158" mass="17744">MKKEVQTLKNITIITIKFITCIAAFAIALDLFFDATIADIVSFSAVVTIISYFVVDRFILPHFGNTTATMMDFLITYLSVWIFGSVLLDSYLQIGWGSIIAATIVTAVEVFVHRYLQSQDTEGQASDRQQRVTSPQLAYGTEMAEEMTIRDEDQLPKI</sequence>
<feature type="transmembrane region" description="Helical" evidence="1">
    <location>
        <begin position="67"/>
        <end position="88"/>
    </location>
</feature>
<feature type="transmembrane region" description="Helical" evidence="1">
    <location>
        <begin position="35"/>
        <end position="55"/>
    </location>
</feature>
<dbReference type="OrthoDB" id="2111682at2"/>
<keyword evidence="1" id="KW-0812">Transmembrane</keyword>
<protein>
    <submittedName>
        <fullName evidence="2">DUF2512 family protein</fullName>
    </submittedName>
</protein>
<reference evidence="2 3" key="1">
    <citation type="submission" date="2018-08" db="EMBL/GenBank/DDBJ databases">
        <title>Bacillus chawlae sp. nov., Bacillus glennii sp. nov., and Bacillus saganii sp. nov. Isolated from the Vehicle Assembly Building at Kennedy Space Center where the Viking Spacecraft were Assembled.</title>
        <authorList>
            <person name="Seuylemezian A."/>
            <person name="Vaishampayan P."/>
        </authorList>
    </citation>
    <scope>NUCLEOTIDE SEQUENCE [LARGE SCALE GENOMIC DNA]</scope>
    <source>
        <strain evidence="2 3">V47-23a</strain>
    </source>
</reference>
<dbReference type="AlphaFoldDB" id="A0A372LRQ4"/>
<evidence type="ECO:0000313" key="2">
    <source>
        <dbReference type="EMBL" id="RFU70597.1"/>
    </source>
</evidence>
<dbReference type="InterPro" id="IPR019649">
    <property type="entry name" value="DUF2512"/>
</dbReference>
<comment type="caution">
    <text evidence="2">The sequence shown here is derived from an EMBL/GenBank/DDBJ whole genome shotgun (WGS) entry which is preliminary data.</text>
</comment>
<evidence type="ECO:0000256" key="1">
    <source>
        <dbReference type="SAM" id="Phobius"/>
    </source>
</evidence>
<keyword evidence="1" id="KW-0472">Membrane</keyword>
<name>A0A372LRQ4_9BACI</name>
<organism evidence="2 3">
    <name type="scientific">Peribacillus saganii</name>
    <dbReference type="NCBI Taxonomy" id="2303992"/>
    <lineage>
        <taxon>Bacteria</taxon>
        <taxon>Bacillati</taxon>
        <taxon>Bacillota</taxon>
        <taxon>Bacilli</taxon>
        <taxon>Bacillales</taxon>
        <taxon>Bacillaceae</taxon>
        <taxon>Peribacillus</taxon>
    </lineage>
</organism>
<keyword evidence="3" id="KW-1185">Reference proteome</keyword>
<gene>
    <name evidence="2" type="ORF">D0469_05920</name>
</gene>
<feature type="transmembrane region" description="Helical" evidence="1">
    <location>
        <begin position="12"/>
        <end position="29"/>
    </location>
</feature>
<dbReference type="Pfam" id="PF10710">
    <property type="entry name" value="DUF2512"/>
    <property type="match status" value="1"/>
</dbReference>
<proteinExistence type="predicted"/>